<gene>
    <name evidence="2" type="ORF">QBC32DRAFT_81782</name>
</gene>
<evidence type="ECO:0000313" key="3">
    <source>
        <dbReference type="Proteomes" id="UP001303222"/>
    </source>
</evidence>
<evidence type="ECO:0000256" key="1">
    <source>
        <dbReference type="SAM" id="MobiDB-lite"/>
    </source>
</evidence>
<sequence length="214" mass="23685">MEALSITPTKQTTPTRPNTPTQPNTPAQPSALPPRPATLPLRPPMPDSALGFRSGTNATYTVVQQAQAGEVESNRPRPHGASGRHRTSAPHHYSHRHNHGAASHHHTCTNARNRHSRLPALTAVTRTTLDHPLSQRDRNRMRLEQMRESRIELLTRLRVLEAQIEVQQRLSAAQDRQGLLANIGQVASSLMRGEALQALAGGRFEDKDEDAMEE</sequence>
<proteinExistence type="predicted"/>
<feature type="compositionally biased region" description="Basic residues" evidence="1">
    <location>
        <begin position="76"/>
        <end position="109"/>
    </location>
</feature>
<dbReference type="EMBL" id="MU859339">
    <property type="protein sequence ID" value="KAK3947541.1"/>
    <property type="molecule type" value="Genomic_DNA"/>
</dbReference>
<evidence type="ECO:0000313" key="2">
    <source>
        <dbReference type="EMBL" id="KAK3947541.1"/>
    </source>
</evidence>
<keyword evidence="3" id="KW-1185">Reference proteome</keyword>
<feature type="compositionally biased region" description="Low complexity" evidence="1">
    <location>
        <begin position="7"/>
        <end position="30"/>
    </location>
</feature>
<reference evidence="2" key="1">
    <citation type="journal article" date="2023" name="Mol. Phylogenet. Evol.">
        <title>Genome-scale phylogeny and comparative genomics of the fungal order Sordariales.</title>
        <authorList>
            <person name="Hensen N."/>
            <person name="Bonometti L."/>
            <person name="Westerberg I."/>
            <person name="Brannstrom I.O."/>
            <person name="Guillou S."/>
            <person name="Cros-Aarteil S."/>
            <person name="Calhoun S."/>
            <person name="Haridas S."/>
            <person name="Kuo A."/>
            <person name="Mondo S."/>
            <person name="Pangilinan J."/>
            <person name="Riley R."/>
            <person name="LaButti K."/>
            <person name="Andreopoulos B."/>
            <person name="Lipzen A."/>
            <person name="Chen C."/>
            <person name="Yan M."/>
            <person name="Daum C."/>
            <person name="Ng V."/>
            <person name="Clum A."/>
            <person name="Steindorff A."/>
            <person name="Ohm R.A."/>
            <person name="Martin F."/>
            <person name="Silar P."/>
            <person name="Natvig D.O."/>
            <person name="Lalanne C."/>
            <person name="Gautier V."/>
            <person name="Ament-Velasquez S.L."/>
            <person name="Kruys A."/>
            <person name="Hutchinson M.I."/>
            <person name="Powell A.J."/>
            <person name="Barry K."/>
            <person name="Miller A.N."/>
            <person name="Grigoriev I.V."/>
            <person name="Debuchy R."/>
            <person name="Gladieux P."/>
            <person name="Hiltunen Thoren M."/>
            <person name="Johannesson H."/>
        </authorList>
    </citation>
    <scope>NUCLEOTIDE SEQUENCE</scope>
    <source>
        <strain evidence="2">CBS 626.80</strain>
    </source>
</reference>
<dbReference type="AlphaFoldDB" id="A0AAN6SC55"/>
<feature type="region of interest" description="Disordered" evidence="1">
    <location>
        <begin position="1"/>
        <end position="53"/>
    </location>
</feature>
<name>A0AAN6SC55_9PEZI</name>
<dbReference type="Proteomes" id="UP001303222">
    <property type="component" value="Unassembled WGS sequence"/>
</dbReference>
<accession>A0AAN6SC55</accession>
<comment type="caution">
    <text evidence="2">The sequence shown here is derived from an EMBL/GenBank/DDBJ whole genome shotgun (WGS) entry which is preliminary data.</text>
</comment>
<reference evidence="2" key="2">
    <citation type="submission" date="2023-06" db="EMBL/GenBank/DDBJ databases">
        <authorList>
            <consortium name="Lawrence Berkeley National Laboratory"/>
            <person name="Mondo S.J."/>
            <person name="Hensen N."/>
            <person name="Bonometti L."/>
            <person name="Westerberg I."/>
            <person name="Brannstrom I.O."/>
            <person name="Guillou S."/>
            <person name="Cros-Aarteil S."/>
            <person name="Calhoun S."/>
            <person name="Haridas S."/>
            <person name="Kuo A."/>
            <person name="Pangilinan J."/>
            <person name="Riley R."/>
            <person name="Labutti K."/>
            <person name="Andreopoulos B."/>
            <person name="Lipzen A."/>
            <person name="Chen C."/>
            <person name="Yanf M."/>
            <person name="Daum C."/>
            <person name="Ng V."/>
            <person name="Clum A."/>
            <person name="Steindorff A."/>
            <person name="Ohm R."/>
            <person name="Martin F."/>
            <person name="Silar P."/>
            <person name="Natvig D."/>
            <person name="Lalanne C."/>
            <person name="Gautier V."/>
            <person name="Ament-Velasquez S.L."/>
            <person name="Kruys A."/>
            <person name="Hutchinson M.I."/>
            <person name="Powell A.J."/>
            <person name="Barry K."/>
            <person name="Miller A.N."/>
            <person name="Grigoriev I.V."/>
            <person name="Debuchy R."/>
            <person name="Gladieux P."/>
            <person name="Thoren M.H."/>
            <person name="Johannesson H."/>
        </authorList>
    </citation>
    <scope>NUCLEOTIDE SEQUENCE</scope>
    <source>
        <strain evidence="2">CBS 626.80</strain>
    </source>
</reference>
<feature type="region of interest" description="Disordered" evidence="1">
    <location>
        <begin position="67"/>
        <end position="109"/>
    </location>
</feature>
<organism evidence="2 3">
    <name type="scientific">Pseudoneurospora amorphoporcata</name>
    <dbReference type="NCBI Taxonomy" id="241081"/>
    <lineage>
        <taxon>Eukaryota</taxon>
        <taxon>Fungi</taxon>
        <taxon>Dikarya</taxon>
        <taxon>Ascomycota</taxon>
        <taxon>Pezizomycotina</taxon>
        <taxon>Sordariomycetes</taxon>
        <taxon>Sordariomycetidae</taxon>
        <taxon>Sordariales</taxon>
        <taxon>Sordariaceae</taxon>
        <taxon>Pseudoneurospora</taxon>
    </lineage>
</organism>
<feature type="compositionally biased region" description="Pro residues" evidence="1">
    <location>
        <begin position="31"/>
        <end position="46"/>
    </location>
</feature>
<protein>
    <submittedName>
        <fullName evidence="2">Uncharacterized protein</fullName>
    </submittedName>
</protein>